<dbReference type="EMBL" id="JYOM01000014">
    <property type="protein sequence ID" value="KKD45599.1"/>
    <property type="molecule type" value="Genomic_DNA"/>
</dbReference>
<keyword evidence="5 8" id="KW-0812">Transmembrane</keyword>
<dbReference type="RefSeq" id="WP_003746500.1">
    <property type="nucleotide sequence ID" value="NZ_CP034772.1"/>
</dbReference>
<feature type="transmembrane region" description="Helical" evidence="8">
    <location>
        <begin position="71"/>
        <end position="93"/>
    </location>
</feature>
<dbReference type="PANTHER" id="PTHR21716:SF53">
    <property type="entry name" value="PERMEASE PERM-RELATED"/>
    <property type="match status" value="1"/>
</dbReference>
<gene>
    <name evidence="9" type="ORF">UQ68_10070</name>
</gene>
<evidence type="ECO:0000256" key="3">
    <source>
        <dbReference type="ARBA" id="ARBA00022448"/>
    </source>
</evidence>
<protein>
    <submittedName>
        <fullName evidence="9">Membrane protein</fullName>
    </submittedName>
</protein>
<evidence type="ECO:0000256" key="8">
    <source>
        <dbReference type="SAM" id="Phobius"/>
    </source>
</evidence>
<comment type="similarity">
    <text evidence="2">Belongs to the autoinducer-2 exporter (AI-2E) (TC 2.A.86) family.</text>
</comment>
<dbReference type="Pfam" id="PF01594">
    <property type="entry name" value="AI-2E_transport"/>
    <property type="match status" value="1"/>
</dbReference>
<feature type="transmembrane region" description="Helical" evidence="8">
    <location>
        <begin position="250"/>
        <end position="269"/>
    </location>
</feature>
<name>A0ABR5E739_LISSE</name>
<keyword evidence="4" id="KW-1003">Cell membrane</keyword>
<evidence type="ECO:0000256" key="7">
    <source>
        <dbReference type="ARBA" id="ARBA00023136"/>
    </source>
</evidence>
<reference evidence="9 10" key="1">
    <citation type="submission" date="2015-02" db="EMBL/GenBank/DDBJ databases">
        <title>Sequencing of Listeria spp. dairy environmental strains.</title>
        <authorList>
            <person name="Muhterem-Uyar M."/>
            <person name="Wagner M."/>
            <person name="Schmitz-Esser S."/>
            <person name="Stessl B."/>
        </authorList>
    </citation>
    <scope>NUCLEOTIDE SEQUENCE [LARGE SCALE GENOMIC DNA]</scope>
    <source>
        <strain evidence="9 10">7KSM</strain>
    </source>
</reference>
<feature type="transmembrane region" description="Helical" evidence="8">
    <location>
        <begin position="219"/>
        <end position="244"/>
    </location>
</feature>
<comment type="caution">
    <text evidence="9">The sequence shown here is derived from an EMBL/GenBank/DDBJ whole genome shotgun (WGS) entry which is preliminary data.</text>
</comment>
<evidence type="ECO:0000256" key="2">
    <source>
        <dbReference type="ARBA" id="ARBA00009773"/>
    </source>
</evidence>
<feature type="transmembrane region" description="Helical" evidence="8">
    <location>
        <begin position="276"/>
        <end position="299"/>
    </location>
</feature>
<proteinExistence type="inferred from homology"/>
<feature type="transmembrane region" description="Helical" evidence="8">
    <location>
        <begin position="161"/>
        <end position="186"/>
    </location>
</feature>
<evidence type="ECO:0000256" key="6">
    <source>
        <dbReference type="ARBA" id="ARBA00022989"/>
    </source>
</evidence>
<feature type="transmembrane region" description="Helical" evidence="8">
    <location>
        <begin position="37"/>
        <end position="59"/>
    </location>
</feature>
<accession>A0ABR5E739</accession>
<evidence type="ECO:0000313" key="9">
    <source>
        <dbReference type="EMBL" id="KKD45599.1"/>
    </source>
</evidence>
<dbReference type="InterPro" id="IPR002549">
    <property type="entry name" value="AI-2E-like"/>
</dbReference>
<sequence length="378" mass="41513">MKLSRFRDSKLFFWTIEVLAVVAVVFILLQMKYIFSPIGIIVSTLFMPILVAGFLFYLFNPLVLFLEKRKVPRILSVIIIFIAFIALIVLAIMQLGPTLADQVTELAKAIPGYWQDFEKWLQGLSNNSSLQGVDLKAELEKLNISLPKIMSVVVDGVASSFGAIVSFVSGFVMILVTVPFIVFYMFKDGHKFVESSGKFFPAAIRTEAKQIIKEMNKTISTYISSQAIDCIVVGMFTFVGYLIIGQPYALLFGLIAGATNIIPYLGPFIGAAPAVIVALFTSPLQALLVIIVVTIVQQLDSNLLSPYIMGKSLSIHPLTIIIILIVAGNLAGIFGMILGVPVYAVVKTVIVNVNRLIKLRRNELALENNPPDNPAPKI</sequence>
<evidence type="ECO:0000313" key="10">
    <source>
        <dbReference type="Proteomes" id="UP000033536"/>
    </source>
</evidence>
<keyword evidence="7 8" id="KW-0472">Membrane</keyword>
<keyword evidence="6 8" id="KW-1133">Transmembrane helix</keyword>
<feature type="transmembrane region" description="Helical" evidence="8">
    <location>
        <begin position="12"/>
        <end position="31"/>
    </location>
</feature>
<comment type="subcellular location">
    <subcellularLocation>
        <location evidence="1">Cell membrane</location>
        <topology evidence="1">Multi-pass membrane protein</topology>
    </subcellularLocation>
</comment>
<organism evidence="9 10">
    <name type="scientific">Listeria seeligeri</name>
    <dbReference type="NCBI Taxonomy" id="1640"/>
    <lineage>
        <taxon>Bacteria</taxon>
        <taxon>Bacillati</taxon>
        <taxon>Bacillota</taxon>
        <taxon>Bacilli</taxon>
        <taxon>Bacillales</taxon>
        <taxon>Listeriaceae</taxon>
        <taxon>Listeria</taxon>
    </lineage>
</organism>
<dbReference type="Proteomes" id="UP000033536">
    <property type="component" value="Unassembled WGS sequence"/>
</dbReference>
<evidence type="ECO:0000256" key="5">
    <source>
        <dbReference type="ARBA" id="ARBA00022692"/>
    </source>
</evidence>
<evidence type="ECO:0000256" key="4">
    <source>
        <dbReference type="ARBA" id="ARBA00022475"/>
    </source>
</evidence>
<keyword evidence="3" id="KW-0813">Transport</keyword>
<keyword evidence="10" id="KW-1185">Reference proteome</keyword>
<feature type="transmembrane region" description="Helical" evidence="8">
    <location>
        <begin position="319"/>
        <end position="346"/>
    </location>
</feature>
<evidence type="ECO:0000256" key="1">
    <source>
        <dbReference type="ARBA" id="ARBA00004651"/>
    </source>
</evidence>
<dbReference type="PANTHER" id="PTHR21716">
    <property type="entry name" value="TRANSMEMBRANE PROTEIN"/>
    <property type="match status" value="1"/>
</dbReference>